<keyword evidence="4 6" id="KW-1133">Transmembrane helix</keyword>
<dbReference type="Pfam" id="PF02104">
    <property type="entry name" value="SURF1"/>
    <property type="match status" value="1"/>
</dbReference>
<keyword evidence="5 6" id="KW-0472">Membrane</keyword>
<evidence type="ECO:0000256" key="2">
    <source>
        <dbReference type="ARBA" id="ARBA00007165"/>
    </source>
</evidence>
<organism evidence="8 9">
    <name type="scientific">Microbacterium sediminicola</name>
    <dbReference type="NCBI Taxonomy" id="415210"/>
    <lineage>
        <taxon>Bacteria</taxon>
        <taxon>Bacillati</taxon>
        <taxon>Actinomycetota</taxon>
        <taxon>Actinomycetes</taxon>
        <taxon>Micrococcales</taxon>
        <taxon>Microbacteriaceae</taxon>
        <taxon>Microbacterium</taxon>
    </lineage>
</organism>
<comment type="subcellular location">
    <subcellularLocation>
        <location evidence="6">Cell membrane</location>
        <topology evidence="6">Multi-pass membrane protein</topology>
    </subcellularLocation>
    <subcellularLocation>
        <location evidence="1">Membrane</location>
    </subcellularLocation>
</comment>
<sequence>MNTNARTVWRWTGYVAVAIVFAIVCAFLSNWQFSRNAERSAQLALVAANYDAEPGSLADLLPSDDELPVDSEWHPVALTGTYLADETILVRNRPRGGTSAFEVLVPFRTDDGRVLLIDRGWIPPGEDSEPSAVPAVPDGTVTVIARLRPSESLPASGRTDAPDGQVPTIYLPLVAEKVDSDLITGAYGLMVSEDPAPPTAPNALDDPSEDPGPYLSYAIQWILFAAMGFGFIGYVIRTEIRARREDAEDDPDAGYDRDKDSAPPPSAPRSGRKRDRDMDEEDAILDSLSR</sequence>
<evidence type="ECO:0000256" key="4">
    <source>
        <dbReference type="ARBA" id="ARBA00022989"/>
    </source>
</evidence>
<dbReference type="InterPro" id="IPR045214">
    <property type="entry name" value="Surf1/Surf4"/>
</dbReference>
<dbReference type="PANTHER" id="PTHR23427:SF2">
    <property type="entry name" value="SURFEIT LOCUS PROTEIN 1"/>
    <property type="match status" value="1"/>
</dbReference>
<dbReference type="Proteomes" id="UP001501690">
    <property type="component" value="Unassembled WGS sequence"/>
</dbReference>
<dbReference type="PANTHER" id="PTHR23427">
    <property type="entry name" value="SURFEIT LOCUS PROTEIN"/>
    <property type="match status" value="1"/>
</dbReference>
<proteinExistence type="inferred from homology"/>
<evidence type="ECO:0000313" key="8">
    <source>
        <dbReference type="EMBL" id="GAA1694077.1"/>
    </source>
</evidence>
<evidence type="ECO:0000256" key="6">
    <source>
        <dbReference type="RuleBase" id="RU363076"/>
    </source>
</evidence>
<feature type="region of interest" description="Disordered" evidence="7">
    <location>
        <begin position="244"/>
        <end position="290"/>
    </location>
</feature>
<keyword evidence="3 6" id="KW-0812">Transmembrane</keyword>
<comment type="similarity">
    <text evidence="2 6">Belongs to the SURF1 family.</text>
</comment>
<dbReference type="RefSeq" id="WP_344069856.1">
    <property type="nucleotide sequence ID" value="NZ_BAAAPL010000001.1"/>
</dbReference>
<name>A0ABP4TUH5_9MICO</name>
<keyword evidence="9" id="KW-1185">Reference proteome</keyword>
<keyword evidence="6" id="KW-1003">Cell membrane</keyword>
<accession>A0ABP4TUH5</accession>
<protein>
    <recommendedName>
        <fullName evidence="6">SURF1-like protein</fullName>
    </recommendedName>
</protein>
<evidence type="ECO:0000256" key="1">
    <source>
        <dbReference type="ARBA" id="ARBA00004370"/>
    </source>
</evidence>
<evidence type="ECO:0000256" key="5">
    <source>
        <dbReference type="ARBA" id="ARBA00023136"/>
    </source>
</evidence>
<evidence type="ECO:0000256" key="3">
    <source>
        <dbReference type="ARBA" id="ARBA00022692"/>
    </source>
</evidence>
<evidence type="ECO:0000313" key="9">
    <source>
        <dbReference type="Proteomes" id="UP001501690"/>
    </source>
</evidence>
<comment type="caution">
    <text evidence="8">The sequence shown here is derived from an EMBL/GenBank/DDBJ whole genome shotgun (WGS) entry which is preliminary data.</text>
</comment>
<feature type="transmembrane region" description="Helical" evidence="6">
    <location>
        <begin position="12"/>
        <end position="33"/>
    </location>
</feature>
<reference evidence="9" key="1">
    <citation type="journal article" date="2019" name="Int. J. Syst. Evol. Microbiol.">
        <title>The Global Catalogue of Microorganisms (GCM) 10K type strain sequencing project: providing services to taxonomists for standard genome sequencing and annotation.</title>
        <authorList>
            <consortium name="The Broad Institute Genomics Platform"/>
            <consortium name="The Broad Institute Genome Sequencing Center for Infectious Disease"/>
            <person name="Wu L."/>
            <person name="Ma J."/>
        </authorList>
    </citation>
    <scope>NUCLEOTIDE SEQUENCE [LARGE SCALE GENOMIC DNA]</scope>
    <source>
        <strain evidence="9">JCM 15577</strain>
    </source>
</reference>
<dbReference type="CDD" id="cd06662">
    <property type="entry name" value="SURF1"/>
    <property type="match status" value="1"/>
</dbReference>
<dbReference type="InterPro" id="IPR002994">
    <property type="entry name" value="Surf1/Shy1"/>
</dbReference>
<dbReference type="EMBL" id="BAAAPL010000001">
    <property type="protein sequence ID" value="GAA1694077.1"/>
    <property type="molecule type" value="Genomic_DNA"/>
</dbReference>
<evidence type="ECO:0000256" key="7">
    <source>
        <dbReference type="SAM" id="MobiDB-lite"/>
    </source>
</evidence>
<gene>
    <name evidence="8" type="ORF">GCM10009808_08970</name>
</gene>
<dbReference type="PROSITE" id="PS50895">
    <property type="entry name" value="SURF1"/>
    <property type="match status" value="1"/>
</dbReference>
<feature type="transmembrane region" description="Helical" evidence="6">
    <location>
        <begin position="214"/>
        <end position="236"/>
    </location>
</feature>